<dbReference type="PANTHER" id="PTHR39585">
    <property type="entry name" value="FAD ASSEMBLY FACTOR SDHE"/>
    <property type="match status" value="1"/>
</dbReference>
<dbReference type="GO" id="GO:0006105">
    <property type="term" value="P:succinate metabolic process"/>
    <property type="evidence" value="ECO:0007669"/>
    <property type="project" value="TreeGrafter"/>
</dbReference>
<dbReference type="RefSeq" id="WP_130556151.1">
    <property type="nucleotide sequence ID" value="NZ_AP028947.1"/>
</dbReference>
<accession>A0AA86M8P3</accession>
<dbReference type="Pfam" id="PF03937">
    <property type="entry name" value="Sdh5"/>
    <property type="match status" value="1"/>
</dbReference>
<keyword evidence="7" id="KW-1185">Reference proteome</keyword>
<evidence type="ECO:0000256" key="2">
    <source>
        <dbReference type="ARBA" id="ARBA00008571"/>
    </source>
</evidence>
<dbReference type="Proteomes" id="UP001329151">
    <property type="component" value="Chromosome"/>
</dbReference>
<proteinExistence type="inferred from homology"/>
<keyword evidence="5" id="KW-0143">Chaperone</keyword>
<evidence type="ECO:0000313" key="6">
    <source>
        <dbReference type="EMBL" id="BET26369.1"/>
    </source>
</evidence>
<dbReference type="InterPro" id="IPR005631">
    <property type="entry name" value="SDH"/>
</dbReference>
<reference evidence="6 7" key="1">
    <citation type="submission" date="2023-10" db="EMBL/GenBank/DDBJ databases">
        <title>Complete Genome Sequence of Limnobacter thiooxidans CS-K2T, Isolated from freshwater lake sediments in Bavaria, Germany.</title>
        <authorList>
            <person name="Naruki M."/>
            <person name="Watanabe A."/>
            <person name="Warashina T."/>
            <person name="Morita T."/>
            <person name="Arakawa K."/>
        </authorList>
    </citation>
    <scope>NUCLEOTIDE SEQUENCE [LARGE SCALE GENOMIC DNA]</scope>
    <source>
        <strain evidence="6 7">CS-K2</strain>
    </source>
</reference>
<dbReference type="AlphaFoldDB" id="A0AA86M8P3"/>
<dbReference type="GO" id="GO:0005737">
    <property type="term" value="C:cytoplasm"/>
    <property type="evidence" value="ECO:0007669"/>
    <property type="project" value="UniProtKB-SubCell"/>
</dbReference>
<dbReference type="InterPro" id="IPR050531">
    <property type="entry name" value="SdhE_FAD_assembly_factor"/>
</dbReference>
<sequence>MSNQNHQADPTQRARLRWRARRGLLENDLIIERFFDKHEMELTDNDVQALTVLFEEVDNVLLDLFLGRKEPEGDLDTPDVRKVIQMMRDL</sequence>
<comment type="similarity">
    <text evidence="2">Belongs to the SdhE FAD assembly factor family.</text>
</comment>
<dbReference type="Gene3D" id="1.10.150.250">
    <property type="entry name" value="Flavinator of succinate dehydrogenase"/>
    <property type="match status" value="1"/>
</dbReference>
<dbReference type="InterPro" id="IPR036714">
    <property type="entry name" value="SDH_sf"/>
</dbReference>
<protein>
    <recommendedName>
        <fullName evidence="3">FAD assembly factor SdhE</fullName>
    </recommendedName>
</protein>
<name>A0AA86M8P3_9BURK</name>
<organism evidence="6 7">
    <name type="scientific">Limnobacter thiooxidans</name>
    <dbReference type="NCBI Taxonomy" id="131080"/>
    <lineage>
        <taxon>Bacteria</taxon>
        <taxon>Pseudomonadati</taxon>
        <taxon>Pseudomonadota</taxon>
        <taxon>Betaproteobacteria</taxon>
        <taxon>Burkholderiales</taxon>
        <taxon>Burkholderiaceae</taxon>
        <taxon>Limnobacter</taxon>
    </lineage>
</organism>
<evidence type="ECO:0000256" key="5">
    <source>
        <dbReference type="ARBA" id="ARBA00023186"/>
    </source>
</evidence>
<evidence type="ECO:0000256" key="3">
    <source>
        <dbReference type="ARBA" id="ARBA00019418"/>
    </source>
</evidence>
<dbReference type="KEGG" id="lto:RGQ30_18700"/>
<evidence type="ECO:0000256" key="4">
    <source>
        <dbReference type="ARBA" id="ARBA00022490"/>
    </source>
</evidence>
<dbReference type="SUPFAM" id="SSF109910">
    <property type="entry name" value="YgfY-like"/>
    <property type="match status" value="1"/>
</dbReference>
<keyword evidence="4" id="KW-0963">Cytoplasm</keyword>
<evidence type="ECO:0000256" key="1">
    <source>
        <dbReference type="ARBA" id="ARBA00004496"/>
    </source>
</evidence>
<comment type="subcellular location">
    <subcellularLocation>
        <location evidence="1">Cytoplasm</location>
    </subcellularLocation>
</comment>
<dbReference type="EMBL" id="AP028947">
    <property type="protein sequence ID" value="BET26369.1"/>
    <property type="molecule type" value="Genomic_DNA"/>
</dbReference>
<gene>
    <name evidence="6" type="ORF">RGQ30_18700</name>
</gene>
<dbReference type="PANTHER" id="PTHR39585:SF1">
    <property type="entry name" value="FAD ASSEMBLY FACTOR SDHE"/>
    <property type="match status" value="1"/>
</dbReference>
<evidence type="ECO:0000313" key="7">
    <source>
        <dbReference type="Proteomes" id="UP001329151"/>
    </source>
</evidence>